<comment type="similarity">
    <text evidence="2 9">Belongs to the sulfotransferase 2 family.</text>
</comment>
<proteinExistence type="inferred from homology"/>
<evidence type="ECO:0000256" key="4">
    <source>
        <dbReference type="ARBA" id="ARBA00022692"/>
    </source>
</evidence>
<sequence length="288" mass="34436">MEEEQKKRSALVHQICDKYKVESTLQTISSRTLDHLIVDDEHKLIYCFIPKVACTNWKKIMLFLSPKNRNYSTPDDIEPETAHHDNVMIRHLNSYSKTGIERRLKEYIKFIFVREPMERLLSAYLNKFTKHYESSKAFQLRYGTQIIAKYRKNPSPESIKFGHDVTFHEFIRYILDHDTFESRPMNEHWLQFYHMCHPCLIDYNFIGKYQTLMEDAGNLLKLAKIDHLVSFPETRLSQGRTQSITKDYYKQITSSEIHSLWQMYVVDYLMFGYTYPKFKASDQDKSHD</sequence>
<dbReference type="Proteomes" id="UP000694865">
    <property type="component" value="Unplaced"/>
</dbReference>
<dbReference type="InterPro" id="IPR005331">
    <property type="entry name" value="Sulfotransferase"/>
</dbReference>
<protein>
    <recommendedName>
        <fullName evidence="9">Carbohydrate sulfotransferase</fullName>
        <ecNumber evidence="9">2.8.2.-</ecNumber>
    </recommendedName>
</protein>
<keyword evidence="3 9" id="KW-0808">Transferase</keyword>
<evidence type="ECO:0000256" key="9">
    <source>
        <dbReference type="RuleBase" id="RU364020"/>
    </source>
</evidence>
<evidence type="ECO:0000313" key="11">
    <source>
        <dbReference type="RefSeq" id="XP_002737622.1"/>
    </source>
</evidence>
<keyword evidence="7" id="KW-0472">Membrane</keyword>
<evidence type="ECO:0000256" key="6">
    <source>
        <dbReference type="ARBA" id="ARBA00023034"/>
    </source>
</evidence>
<evidence type="ECO:0000313" key="10">
    <source>
        <dbReference type="Proteomes" id="UP000694865"/>
    </source>
</evidence>
<dbReference type="InterPro" id="IPR018011">
    <property type="entry name" value="Carb_sulfotrans_8-10"/>
</dbReference>
<accession>A0ABM0GUH7</accession>
<keyword evidence="8 9" id="KW-0325">Glycoprotein</keyword>
<gene>
    <name evidence="11" type="primary">LOC100376981</name>
</gene>
<evidence type="ECO:0000256" key="7">
    <source>
        <dbReference type="ARBA" id="ARBA00023136"/>
    </source>
</evidence>
<keyword evidence="4" id="KW-0812">Transmembrane</keyword>
<dbReference type="Pfam" id="PF03567">
    <property type="entry name" value="Sulfotransfer_2"/>
    <property type="match status" value="1"/>
</dbReference>
<comment type="subcellular location">
    <subcellularLocation>
        <location evidence="1 9">Golgi apparatus membrane</location>
        <topology evidence="1 9">Single-pass type II membrane protein</topology>
    </subcellularLocation>
</comment>
<organism evidence="10 11">
    <name type="scientific">Saccoglossus kowalevskii</name>
    <name type="common">Acorn worm</name>
    <dbReference type="NCBI Taxonomy" id="10224"/>
    <lineage>
        <taxon>Eukaryota</taxon>
        <taxon>Metazoa</taxon>
        <taxon>Hemichordata</taxon>
        <taxon>Enteropneusta</taxon>
        <taxon>Harrimaniidae</taxon>
        <taxon>Saccoglossus</taxon>
    </lineage>
</organism>
<name>A0ABM0GUH7_SACKO</name>
<reference evidence="11" key="1">
    <citation type="submission" date="2025-08" db="UniProtKB">
        <authorList>
            <consortium name="RefSeq"/>
        </authorList>
    </citation>
    <scope>IDENTIFICATION</scope>
    <source>
        <tissue evidence="11">Testes</tissue>
    </source>
</reference>
<dbReference type="PANTHER" id="PTHR12137:SF54">
    <property type="entry name" value="CARBOHYDRATE SULFOTRANSFERASE"/>
    <property type="match status" value="1"/>
</dbReference>
<keyword evidence="9" id="KW-0119">Carbohydrate metabolism</keyword>
<dbReference type="RefSeq" id="XP_002737622.1">
    <property type="nucleotide sequence ID" value="XM_002737576.1"/>
</dbReference>
<dbReference type="EC" id="2.8.2.-" evidence="9"/>
<dbReference type="GeneID" id="100376981"/>
<evidence type="ECO:0000256" key="1">
    <source>
        <dbReference type="ARBA" id="ARBA00004323"/>
    </source>
</evidence>
<evidence type="ECO:0000256" key="8">
    <source>
        <dbReference type="ARBA" id="ARBA00023180"/>
    </source>
</evidence>
<evidence type="ECO:0000256" key="3">
    <source>
        <dbReference type="ARBA" id="ARBA00022679"/>
    </source>
</evidence>
<keyword evidence="5" id="KW-1133">Transmembrane helix</keyword>
<keyword evidence="6 9" id="KW-0333">Golgi apparatus</keyword>
<keyword evidence="10" id="KW-1185">Reference proteome</keyword>
<evidence type="ECO:0000256" key="5">
    <source>
        <dbReference type="ARBA" id="ARBA00022989"/>
    </source>
</evidence>
<keyword evidence="9" id="KW-0735">Signal-anchor</keyword>
<dbReference type="PANTHER" id="PTHR12137">
    <property type="entry name" value="CARBOHYDRATE SULFOTRANSFERASE"/>
    <property type="match status" value="1"/>
</dbReference>
<evidence type="ECO:0000256" key="2">
    <source>
        <dbReference type="ARBA" id="ARBA00006339"/>
    </source>
</evidence>